<keyword evidence="3" id="KW-1185">Reference proteome</keyword>
<proteinExistence type="predicted"/>
<feature type="domain" description="Haem-binding" evidence="1">
    <location>
        <begin position="9"/>
        <end position="144"/>
    </location>
</feature>
<dbReference type="Proteomes" id="UP000829517">
    <property type="component" value="Unassembled WGS sequence"/>
</dbReference>
<dbReference type="Pfam" id="PF14376">
    <property type="entry name" value="Haem_bd"/>
    <property type="match status" value="1"/>
</dbReference>
<accession>A0ABS9J1Z3</accession>
<dbReference type="SMART" id="SM01235">
    <property type="entry name" value="Haem_bd"/>
    <property type="match status" value="1"/>
</dbReference>
<evidence type="ECO:0000259" key="1">
    <source>
        <dbReference type="SMART" id="SM01235"/>
    </source>
</evidence>
<protein>
    <submittedName>
        <fullName evidence="2">Heme-binding domain-containing protein</fullName>
    </submittedName>
</protein>
<dbReference type="InterPro" id="IPR025992">
    <property type="entry name" value="Haem-bd"/>
</dbReference>
<name>A0ABS9J1Z3_9FLAO</name>
<evidence type="ECO:0000313" key="3">
    <source>
        <dbReference type="Proteomes" id="UP000829517"/>
    </source>
</evidence>
<evidence type="ECO:0000313" key="2">
    <source>
        <dbReference type="EMBL" id="MCF8714438.1"/>
    </source>
</evidence>
<gene>
    <name evidence="2" type="ORF">JM658_06295</name>
</gene>
<sequence length="155" mass="18451">MKKLIVFFISVFILLQFFSTEENVQLKATDSDILIFEETSDEVSAIIKSSCYDCHSNYTNYSFIDKIFPVSLYVNNNIRNGKRVLNFSEWGDYTVLEREIAIVAIDFDVQTERMPKKAYNWLYEEAKITEHEKKLIQDWVYSIRERLIKDNYPEM</sequence>
<dbReference type="RefSeq" id="WP_236958397.1">
    <property type="nucleotide sequence ID" value="NZ_JAETXX010000002.1"/>
</dbReference>
<reference evidence="2 3" key="1">
    <citation type="submission" date="2021-01" db="EMBL/GenBank/DDBJ databases">
        <title>Genome sequencing of Joostella atrarenae M1-2 (= KCTC 23194).</title>
        <authorList>
            <person name="Zakaria M.R."/>
            <person name="Lam M.Q."/>
            <person name="Chong C.S."/>
        </authorList>
    </citation>
    <scope>NUCLEOTIDE SEQUENCE [LARGE SCALE GENOMIC DNA]</scope>
    <source>
        <strain evidence="2 3">M1-2</strain>
    </source>
</reference>
<organism evidence="2 3">
    <name type="scientific">Joostella atrarenae</name>
    <dbReference type="NCBI Taxonomy" id="679257"/>
    <lineage>
        <taxon>Bacteria</taxon>
        <taxon>Pseudomonadati</taxon>
        <taxon>Bacteroidota</taxon>
        <taxon>Flavobacteriia</taxon>
        <taxon>Flavobacteriales</taxon>
        <taxon>Flavobacteriaceae</taxon>
        <taxon>Joostella</taxon>
    </lineage>
</organism>
<comment type="caution">
    <text evidence="2">The sequence shown here is derived from an EMBL/GenBank/DDBJ whole genome shotgun (WGS) entry which is preliminary data.</text>
</comment>
<dbReference type="EMBL" id="JAETXX010000002">
    <property type="protein sequence ID" value="MCF8714438.1"/>
    <property type="molecule type" value="Genomic_DNA"/>
</dbReference>